<name>E0V9G9_PEDHC</name>
<gene>
    <name evidence="3" type="primary">8233724</name>
    <name evidence="2" type="ORF">Phum_PHUM011740</name>
</gene>
<dbReference type="EMBL" id="DS234993">
    <property type="protein sequence ID" value="EEB10025.1"/>
    <property type="molecule type" value="Genomic_DNA"/>
</dbReference>
<reference evidence="2" key="2">
    <citation type="submission" date="2007-04" db="EMBL/GenBank/DDBJ databases">
        <title>The genome of the human body louse.</title>
        <authorList>
            <consortium name="The Human Body Louse Genome Consortium"/>
            <person name="Kirkness E."/>
            <person name="Walenz B."/>
            <person name="Hass B."/>
            <person name="Bruggner R."/>
            <person name="Strausberg R."/>
        </authorList>
    </citation>
    <scope>NUCLEOTIDE SEQUENCE</scope>
    <source>
        <strain evidence="2">USDA</strain>
    </source>
</reference>
<dbReference type="CTD" id="8233724"/>
<accession>E0V9G9</accession>
<evidence type="ECO:0000313" key="3">
    <source>
        <dbReference type="EnsemblMetazoa" id="PHUM011740-PA"/>
    </source>
</evidence>
<dbReference type="AlphaFoldDB" id="E0V9G9"/>
<reference evidence="2" key="1">
    <citation type="submission" date="2007-04" db="EMBL/GenBank/DDBJ databases">
        <title>Annotation of Pediculus humanus corporis strain USDA.</title>
        <authorList>
            <person name="Kirkness E."/>
            <person name="Hannick L."/>
            <person name="Hass B."/>
            <person name="Bruggner R."/>
            <person name="Lawson D."/>
            <person name="Bidwell S."/>
            <person name="Joardar V."/>
            <person name="Caler E."/>
            <person name="Walenz B."/>
            <person name="Inman J."/>
            <person name="Schobel S."/>
            <person name="Galinsky K."/>
            <person name="Amedeo P."/>
            <person name="Strausberg R."/>
        </authorList>
    </citation>
    <scope>NUCLEOTIDE SEQUENCE</scope>
    <source>
        <strain evidence="2">USDA</strain>
    </source>
</reference>
<evidence type="ECO:0000256" key="1">
    <source>
        <dbReference type="SAM" id="MobiDB-lite"/>
    </source>
</evidence>
<feature type="region of interest" description="Disordered" evidence="1">
    <location>
        <begin position="1"/>
        <end position="55"/>
    </location>
</feature>
<evidence type="ECO:0000313" key="2">
    <source>
        <dbReference type="EMBL" id="EEB10025.1"/>
    </source>
</evidence>
<dbReference type="Proteomes" id="UP000009046">
    <property type="component" value="Unassembled WGS sequence"/>
</dbReference>
<dbReference type="GeneID" id="8233724"/>
<dbReference type="EnsemblMetazoa" id="PHUM011740-RA">
    <property type="protein sequence ID" value="PHUM011740-PA"/>
    <property type="gene ID" value="PHUM011740"/>
</dbReference>
<dbReference type="OrthoDB" id="8194482at2759"/>
<dbReference type="GO" id="GO:0005549">
    <property type="term" value="F:odorant binding"/>
    <property type="evidence" value="ECO:0007669"/>
    <property type="project" value="InterPro"/>
</dbReference>
<dbReference type="EMBL" id="AAZO01000140">
    <property type="status" value="NOT_ANNOTATED_CDS"/>
    <property type="molecule type" value="Genomic_DNA"/>
</dbReference>
<dbReference type="KEGG" id="phu:Phum_PHUM011740"/>
<dbReference type="RefSeq" id="XP_002422763.1">
    <property type="nucleotide sequence ID" value="XM_002422718.1"/>
</dbReference>
<dbReference type="InterPro" id="IPR036728">
    <property type="entry name" value="PBP_GOBP_sf"/>
</dbReference>
<proteinExistence type="predicted"/>
<dbReference type="HOGENOM" id="CLU_1867547_0_0_1"/>
<keyword evidence="4" id="KW-1185">Reference proteome</keyword>
<feature type="compositionally biased region" description="Low complexity" evidence="1">
    <location>
        <begin position="37"/>
        <end position="46"/>
    </location>
</feature>
<dbReference type="InParanoid" id="E0V9G9"/>
<protein>
    <submittedName>
        <fullName evidence="2 3">Uncharacterized protein</fullName>
    </submittedName>
</protein>
<organism>
    <name type="scientific">Pediculus humanus subsp. corporis</name>
    <name type="common">Body louse</name>
    <dbReference type="NCBI Taxonomy" id="121224"/>
    <lineage>
        <taxon>Eukaryota</taxon>
        <taxon>Metazoa</taxon>
        <taxon>Ecdysozoa</taxon>
        <taxon>Arthropoda</taxon>
        <taxon>Hexapoda</taxon>
        <taxon>Insecta</taxon>
        <taxon>Pterygota</taxon>
        <taxon>Neoptera</taxon>
        <taxon>Paraneoptera</taxon>
        <taxon>Psocodea</taxon>
        <taxon>Troctomorpha</taxon>
        <taxon>Phthiraptera</taxon>
        <taxon>Anoplura</taxon>
        <taxon>Pediculidae</taxon>
        <taxon>Pediculus</taxon>
    </lineage>
</organism>
<dbReference type="VEuPathDB" id="VectorBase:PHUM011740"/>
<evidence type="ECO:0000313" key="4">
    <source>
        <dbReference type="Proteomes" id="UP000009046"/>
    </source>
</evidence>
<dbReference type="SUPFAM" id="SSF47565">
    <property type="entry name" value="Insect pheromone/odorant-binding proteins"/>
    <property type="match status" value="1"/>
</dbReference>
<sequence>MYGEQNSRDSYSSSGYFYKNKKKNSSSGNSGGTLFFDDNSNNNNDSPLINIEPVNKDGKPNKELIILKMTEKLKNPELKNFIQESVEECFQILNDNNNNERNDNNNNNTNKVCKWAKNFAMCMEIKGKDVSFIFPIE</sequence>
<reference evidence="3" key="3">
    <citation type="submission" date="2021-02" db="UniProtKB">
        <authorList>
            <consortium name="EnsemblMetazoa"/>
        </authorList>
    </citation>
    <scope>IDENTIFICATION</scope>
    <source>
        <strain evidence="3">USDA</strain>
    </source>
</reference>